<feature type="compositionally biased region" description="Basic and acidic residues" evidence="3">
    <location>
        <begin position="235"/>
        <end position="249"/>
    </location>
</feature>
<feature type="compositionally biased region" description="Acidic residues" evidence="3">
    <location>
        <begin position="134"/>
        <end position="164"/>
    </location>
</feature>
<organism evidence="5 6">
    <name type="scientific">Teratosphaeria destructans</name>
    <dbReference type="NCBI Taxonomy" id="418781"/>
    <lineage>
        <taxon>Eukaryota</taxon>
        <taxon>Fungi</taxon>
        <taxon>Dikarya</taxon>
        <taxon>Ascomycota</taxon>
        <taxon>Pezizomycotina</taxon>
        <taxon>Dothideomycetes</taxon>
        <taxon>Dothideomycetidae</taxon>
        <taxon>Mycosphaerellales</taxon>
        <taxon>Teratosphaeriaceae</taxon>
        <taxon>Teratosphaeria</taxon>
    </lineage>
</organism>
<name>A0A9W7SKG9_9PEZI</name>
<accession>A0A9W7SKG9</accession>
<comment type="similarity">
    <text evidence="1">Belongs to the SWC5 family.</text>
</comment>
<dbReference type="Proteomes" id="UP001138500">
    <property type="component" value="Unassembled WGS sequence"/>
</dbReference>
<feature type="compositionally biased region" description="Basic and acidic residues" evidence="3">
    <location>
        <begin position="21"/>
        <end position="37"/>
    </location>
</feature>
<proteinExistence type="inferred from homology"/>
<feature type="region of interest" description="Disordered" evidence="3">
    <location>
        <begin position="317"/>
        <end position="385"/>
    </location>
</feature>
<dbReference type="Pfam" id="PF07572">
    <property type="entry name" value="BCNT"/>
    <property type="match status" value="1"/>
</dbReference>
<comment type="caution">
    <text evidence="5">The sequence shown here is derived from an EMBL/GenBank/DDBJ whole genome shotgun (WGS) entry which is preliminary data.</text>
</comment>
<gene>
    <name evidence="5" type="ORF">Tdes44962_MAKER00802</name>
</gene>
<dbReference type="AlphaFoldDB" id="A0A9W7SKG9"/>
<dbReference type="InterPro" id="IPR011421">
    <property type="entry name" value="BCNT-C"/>
</dbReference>
<feature type="region of interest" description="Disordered" evidence="3">
    <location>
        <begin position="114"/>
        <end position="302"/>
    </location>
</feature>
<evidence type="ECO:0000259" key="4">
    <source>
        <dbReference type="PROSITE" id="PS51279"/>
    </source>
</evidence>
<feature type="region of interest" description="Disordered" evidence="3">
    <location>
        <begin position="1"/>
        <end position="59"/>
    </location>
</feature>
<protein>
    <recommendedName>
        <fullName evidence="2">SWR1-complex protein 5</fullName>
    </recommendedName>
</protein>
<evidence type="ECO:0000256" key="1">
    <source>
        <dbReference type="ARBA" id="ARBA00010465"/>
    </source>
</evidence>
<feature type="compositionally biased region" description="Basic and acidic residues" evidence="3">
    <location>
        <begin position="115"/>
        <end position="133"/>
    </location>
</feature>
<dbReference type="PANTHER" id="PTHR48407">
    <property type="entry name" value="CRANIOFACIAL DEVELOPMENT PROTEIN 1"/>
    <property type="match status" value="1"/>
</dbReference>
<dbReference type="InterPro" id="IPR027124">
    <property type="entry name" value="Swc5/CFDP1/2"/>
</dbReference>
<dbReference type="GO" id="GO:0000812">
    <property type="term" value="C:Swr1 complex"/>
    <property type="evidence" value="ECO:0007669"/>
    <property type="project" value="TreeGrafter"/>
</dbReference>
<feature type="domain" description="BCNT-C" evidence="4">
    <location>
        <begin position="382"/>
        <end position="467"/>
    </location>
</feature>
<feature type="compositionally biased region" description="Acidic residues" evidence="3">
    <location>
        <begin position="182"/>
        <end position="192"/>
    </location>
</feature>
<dbReference type="OrthoDB" id="445677at2759"/>
<feature type="compositionally biased region" description="Acidic residues" evidence="3">
    <location>
        <begin position="210"/>
        <end position="223"/>
    </location>
</feature>
<feature type="compositionally biased region" description="Basic and acidic residues" evidence="3">
    <location>
        <begin position="333"/>
        <end position="342"/>
    </location>
</feature>
<reference evidence="5 6" key="1">
    <citation type="journal article" date="2018" name="IMA Fungus">
        <title>IMA Genome-F 10: Nine draft genome sequences of Claviceps purpurea s.lat., including C. arundinis, C. humidiphila, and C. cf. spartinae, pseudomolecules for the pitch canker pathogen Fusarium circinatum, draft genome of Davidsoniella eucalypti, Grosmannia galeiformis, Quambalaria eucalypti, and Teratosphaeria destructans.</title>
        <authorList>
            <person name="Wingfield B.D."/>
            <person name="Liu M."/>
            <person name="Nguyen H.D."/>
            <person name="Lane F.A."/>
            <person name="Morgan S.W."/>
            <person name="De Vos L."/>
            <person name="Wilken P.M."/>
            <person name="Duong T.A."/>
            <person name="Aylward J."/>
            <person name="Coetzee M.P."/>
            <person name="Dadej K."/>
            <person name="De Beer Z.W."/>
            <person name="Findlay W."/>
            <person name="Havenga M."/>
            <person name="Kolarik M."/>
            <person name="Menzies J.G."/>
            <person name="Naidoo K."/>
            <person name="Pochopski O."/>
            <person name="Shoukouhi P."/>
            <person name="Santana Q.C."/>
            <person name="Seifert K.A."/>
            <person name="Soal N."/>
            <person name="Steenkamp E.T."/>
            <person name="Tatham C.T."/>
            <person name="van der Nest M.A."/>
            <person name="Wingfield M.J."/>
        </authorList>
    </citation>
    <scope>NUCLEOTIDE SEQUENCE [LARGE SCALE GENOMIC DNA]</scope>
    <source>
        <strain evidence="5">CMW44962</strain>
    </source>
</reference>
<dbReference type="PROSITE" id="PS51279">
    <property type="entry name" value="BCNT_C"/>
    <property type="match status" value="1"/>
</dbReference>
<dbReference type="EMBL" id="RIBY02002311">
    <property type="protein sequence ID" value="KAH9819813.1"/>
    <property type="molecule type" value="Genomic_DNA"/>
</dbReference>
<dbReference type="PANTHER" id="PTHR48407:SF1">
    <property type="entry name" value="CRANIOFACIAL DEVELOPMENT PROTEIN 1"/>
    <property type="match status" value="1"/>
</dbReference>
<evidence type="ECO:0000256" key="3">
    <source>
        <dbReference type="SAM" id="MobiDB-lite"/>
    </source>
</evidence>
<evidence type="ECO:0000313" key="6">
    <source>
        <dbReference type="Proteomes" id="UP001138500"/>
    </source>
</evidence>
<reference evidence="5 6" key="2">
    <citation type="journal article" date="2021" name="Curr. Genet.">
        <title>Genetic response to nitrogen starvation in the aggressive Eucalyptus foliar pathogen Teratosphaeria destructans.</title>
        <authorList>
            <person name="Havenga M."/>
            <person name="Wingfield B.D."/>
            <person name="Wingfield M.J."/>
            <person name="Dreyer L.L."/>
            <person name="Roets F."/>
            <person name="Aylward J."/>
        </authorList>
    </citation>
    <scope>NUCLEOTIDE SEQUENCE [LARGE SCALE GENOMIC DNA]</scope>
    <source>
        <strain evidence="5">CMW44962</strain>
    </source>
</reference>
<evidence type="ECO:0000256" key="2">
    <source>
        <dbReference type="ARBA" id="ARBA00019138"/>
    </source>
</evidence>
<evidence type="ECO:0000313" key="5">
    <source>
        <dbReference type="EMBL" id="KAH9819813.1"/>
    </source>
</evidence>
<feature type="region of interest" description="Disordered" evidence="3">
    <location>
        <begin position="71"/>
        <end position="102"/>
    </location>
</feature>
<keyword evidence="6" id="KW-1185">Reference proteome</keyword>
<sequence>MSDGDSTAKMMDKGASARAAKHVDPPDGLTEDAKHDLGPASAGEKTVGTTGSMFDASGSIGKQFTTEGAIGGAAQKVGGPLDKEGSIGKQFTTEGSIGGAAQNIMGSATTMARYEQARKKSVEPEDFDLPDKEYNEEEDEDFNPEAAQDEAAESSSSEDEDADAAADKATRSKGSKRKAEAVEELDSGDEATIEERRKGRRKKQKKGDNDGDAPGDDQDEDSGAEGGFVRTRAQRTAEKAERKERRRATGGEVTIDVDAIWQELQKVPVGRPEPPPPPVKQVEHDGSVEDAEQDKENKGDDELVVIKRRIEYAGEVTEVEEQVPRSSKAARQYLREHPDADPSYKPPVTSQSELRRPLKRPSLFEPNPPGLVKGVPPEKLRPRAPNRLDVLLQEQRIEEERRKKAEKMTTVQKSALDWKGFVDSQGGLREELDDYGKSKQGYLAREEFLGRADLARDLAAREARSKG</sequence>